<sequence length="311" mass="33036">MTTALITHPICLEHETGPHHPESADRLRAVLAALEEEAFAPLLRETAPEATLEQLARVHPLPYVEAILDIRPAARELVQIDDSTFMGAHSVAAALRAAGAAVAAVDAVMEGWARSAFAAVRPPGHHAAQQEPGGFCLFNNVAVAALHARERWGVARIAVVDFDVHHGQGTQAIFEADPGLFYASSHQSPLYPGTGSARERGVAGNIVNVPLPPGAGSAEFRAAWEGHILPLLDNFAPGLLIVSAGFDGHRRDPLANLSLETEDFTWITEKLMALADRHCQGRLVSALEGGYDLDALGKAVAAHVLSLMRAA</sequence>
<dbReference type="Proteomes" id="UP000076400">
    <property type="component" value="Unassembled WGS sequence"/>
</dbReference>
<dbReference type="Pfam" id="PF00850">
    <property type="entry name" value="Hist_deacetyl"/>
    <property type="match status" value="1"/>
</dbReference>
<dbReference type="InterPro" id="IPR023801">
    <property type="entry name" value="His_deacetylse_dom"/>
</dbReference>
<feature type="domain" description="Histone deacetylase" evidence="2">
    <location>
        <begin position="20"/>
        <end position="305"/>
    </location>
</feature>
<dbReference type="PRINTS" id="PR01270">
    <property type="entry name" value="HDASUPER"/>
</dbReference>
<keyword evidence="4" id="KW-1185">Reference proteome</keyword>
<organism evidence="3 4">
    <name type="scientific">Oceanibaculum pacificum</name>
    <dbReference type="NCBI Taxonomy" id="580166"/>
    <lineage>
        <taxon>Bacteria</taxon>
        <taxon>Pseudomonadati</taxon>
        <taxon>Pseudomonadota</taxon>
        <taxon>Alphaproteobacteria</taxon>
        <taxon>Rhodospirillales</taxon>
        <taxon>Oceanibaculaceae</taxon>
        <taxon>Oceanibaculum</taxon>
    </lineage>
</organism>
<comment type="caution">
    <text evidence="3">The sequence shown here is derived from an EMBL/GenBank/DDBJ whole genome shotgun (WGS) entry which is preliminary data.</text>
</comment>
<comment type="similarity">
    <text evidence="1">Belongs to the histone deacetylase family.</text>
</comment>
<evidence type="ECO:0000259" key="2">
    <source>
        <dbReference type="Pfam" id="PF00850"/>
    </source>
</evidence>
<dbReference type="Gene3D" id="3.40.800.20">
    <property type="entry name" value="Histone deacetylase domain"/>
    <property type="match status" value="1"/>
</dbReference>
<gene>
    <name evidence="3" type="ORF">AUP43_16035</name>
</gene>
<dbReference type="AlphaFoldDB" id="A0A154WG90"/>
<protein>
    <submittedName>
        <fullName evidence="3">Acetoin utilization protein</fullName>
    </submittedName>
</protein>
<evidence type="ECO:0000313" key="4">
    <source>
        <dbReference type="Proteomes" id="UP000076400"/>
    </source>
</evidence>
<dbReference type="GO" id="GO:0040029">
    <property type="term" value="P:epigenetic regulation of gene expression"/>
    <property type="evidence" value="ECO:0007669"/>
    <property type="project" value="TreeGrafter"/>
</dbReference>
<dbReference type="OrthoDB" id="9808367at2"/>
<reference evidence="3 4" key="1">
    <citation type="submission" date="2015-12" db="EMBL/GenBank/DDBJ databases">
        <title>Genome sequence of Oceanibaculum pacificum MCCC 1A02656.</title>
        <authorList>
            <person name="Lu L."/>
            <person name="Lai Q."/>
            <person name="Shao Z."/>
            <person name="Qian P."/>
        </authorList>
    </citation>
    <scope>NUCLEOTIDE SEQUENCE [LARGE SCALE GENOMIC DNA]</scope>
    <source>
        <strain evidence="3 4">MCCC 1A02656</strain>
    </source>
</reference>
<dbReference type="InterPro" id="IPR000286">
    <property type="entry name" value="HDACs"/>
</dbReference>
<accession>A0A154WG90</accession>
<dbReference type="GO" id="GO:0004407">
    <property type="term" value="F:histone deacetylase activity"/>
    <property type="evidence" value="ECO:0007669"/>
    <property type="project" value="TreeGrafter"/>
</dbReference>
<dbReference type="InterPro" id="IPR037138">
    <property type="entry name" value="His_deacetylse_dom_sf"/>
</dbReference>
<evidence type="ECO:0000313" key="3">
    <source>
        <dbReference type="EMBL" id="KZD12541.1"/>
    </source>
</evidence>
<proteinExistence type="inferred from homology"/>
<dbReference type="CDD" id="cd11599">
    <property type="entry name" value="HDAC_classII_2"/>
    <property type="match status" value="1"/>
</dbReference>
<dbReference type="RefSeq" id="WP_067552002.1">
    <property type="nucleotide sequence ID" value="NZ_LPXN01000017.1"/>
</dbReference>
<dbReference type="EMBL" id="LPXN01000017">
    <property type="protein sequence ID" value="KZD12541.1"/>
    <property type="molecule type" value="Genomic_DNA"/>
</dbReference>
<dbReference type="PANTHER" id="PTHR10625:SF10">
    <property type="entry name" value="HISTONE DEACETYLASE HDAC1"/>
    <property type="match status" value="1"/>
</dbReference>
<name>A0A154WG90_9PROT</name>
<dbReference type="STRING" id="580166.AUP43_16035"/>
<dbReference type="PANTHER" id="PTHR10625">
    <property type="entry name" value="HISTONE DEACETYLASE HDAC1-RELATED"/>
    <property type="match status" value="1"/>
</dbReference>
<dbReference type="InterPro" id="IPR023696">
    <property type="entry name" value="Ureohydrolase_dom_sf"/>
</dbReference>
<evidence type="ECO:0000256" key="1">
    <source>
        <dbReference type="ARBA" id="ARBA00005947"/>
    </source>
</evidence>
<dbReference type="SUPFAM" id="SSF52768">
    <property type="entry name" value="Arginase/deacetylase"/>
    <property type="match status" value="1"/>
</dbReference>